<accession>A0A7D5I5Z5</accession>
<dbReference type="GeneID" id="55822414"/>
<proteinExistence type="predicted"/>
<name>A0A7D5I5Z5_9EURY</name>
<dbReference type="EMBL" id="CP058215">
    <property type="protein sequence ID" value="QLC50904.1"/>
    <property type="molecule type" value="Genomic_DNA"/>
</dbReference>
<gene>
    <name evidence="1" type="ORF">HWN40_12025</name>
</gene>
<sequence length="97" mass="11046">MRVTSIEQVLPCIADPWKLRLIAQLDERPDLHLLAKHLPGRYSENLGIVIAKSGYREITFYSNGKVTVRMVDSPEEGQKFINSMLAMAYNKALIEEL</sequence>
<protein>
    <submittedName>
        <fullName evidence="1">Uncharacterized protein</fullName>
    </submittedName>
</protein>
<evidence type="ECO:0000313" key="2">
    <source>
        <dbReference type="Proteomes" id="UP000509594"/>
    </source>
</evidence>
<dbReference type="AlphaFoldDB" id="A0A7D5I5Z5"/>
<keyword evidence="2" id="KW-1185">Reference proteome</keyword>
<dbReference type="OrthoDB" id="9014at2157"/>
<reference evidence="1 2" key="1">
    <citation type="submission" date="2020-06" db="EMBL/GenBank/DDBJ databases">
        <title>Methanolobus halotolerans sp. nov., isolated from a saline lake Tus in Siberia.</title>
        <authorList>
            <person name="Shen Y."/>
            <person name="Chen S.-C."/>
            <person name="Lai M.-C."/>
            <person name="Huang H.-H."/>
            <person name="Chiu H.-H."/>
            <person name="Tang S.-L."/>
            <person name="Rogozin D.Y."/>
            <person name="Degermendzhy A.G."/>
        </authorList>
    </citation>
    <scope>NUCLEOTIDE SEQUENCE [LARGE SCALE GENOMIC DNA]</scope>
    <source>
        <strain evidence="1 2">DSM 21339</strain>
    </source>
</reference>
<dbReference type="Proteomes" id="UP000509594">
    <property type="component" value="Chromosome"/>
</dbReference>
<dbReference type="RefSeq" id="WP_176965959.1">
    <property type="nucleotide sequence ID" value="NZ_CP058215.1"/>
</dbReference>
<evidence type="ECO:0000313" key="1">
    <source>
        <dbReference type="EMBL" id="QLC50904.1"/>
    </source>
</evidence>
<organism evidence="1 2">
    <name type="scientific">Methanolobus zinderi</name>
    <dbReference type="NCBI Taxonomy" id="536044"/>
    <lineage>
        <taxon>Archaea</taxon>
        <taxon>Methanobacteriati</taxon>
        <taxon>Methanobacteriota</taxon>
        <taxon>Stenosarchaea group</taxon>
        <taxon>Methanomicrobia</taxon>
        <taxon>Methanosarcinales</taxon>
        <taxon>Methanosarcinaceae</taxon>
        <taxon>Methanolobus</taxon>
    </lineage>
</organism>
<dbReference type="KEGG" id="mzi:HWN40_12025"/>